<dbReference type="KEGG" id="acan:ACA1_383500"/>
<dbReference type="GeneID" id="14917538"/>
<dbReference type="AlphaFoldDB" id="L8GUF0"/>
<feature type="non-terminal residue" evidence="1">
    <location>
        <position position="1"/>
    </location>
</feature>
<dbReference type="EMBL" id="KB007982">
    <property type="protein sequence ID" value="ELR16819.1"/>
    <property type="molecule type" value="Genomic_DNA"/>
</dbReference>
<organism evidence="1 2">
    <name type="scientific">Acanthamoeba castellanii (strain ATCC 30010 / Neff)</name>
    <dbReference type="NCBI Taxonomy" id="1257118"/>
    <lineage>
        <taxon>Eukaryota</taxon>
        <taxon>Amoebozoa</taxon>
        <taxon>Discosea</taxon>
        <taxon>Longamoebia</taxon>
        <taxon>Centramoebida</taxon>
        <taxon>Acanthamoebidae</taxon>
        <taxon>Acanthamoeba</taxon>
    </lineage>
</organism>
<dbReference type="InterPro" id="IPR032710">
    <property type="entry name" value="NTF2-like_dom_sf"/>
</dbReference>
<dbReference type="VEuPathDB" id="AmoebaDB:ACA1_383500"/>
<sequence length="380" mass="43527">LWPWTSSQVQDDVGHQQHDDVLDAARDKIFACLESWSERDTEYLASECFDAHRFEMKEPIPIPSMDAEEYLEALDQLLPAMPSARSTLGPVVLVDYDGARLEGAEDGRLKFAYRWHFNGTFLPKVKWLGWVGQGQEVAYDAFSVGTATWHREGEGIKVRMTEIRNYYSVIEVMLLFALPEEMDPRRLRSDYTNDALERRTARLDASQVEGQCERIREALTGDGSGLAALFAPSVELWRPYPIRPVVRGVDQVLSELQQERSTLSHNSRGYRLLVLEHFAGLGHCTIEYHKRGVAQMEEEHDLWGFRVFLSHDDADEVEPTIDWEGVYEFALDEDLRVAVIREHFDPQLVSVQMADFLERVRDQWGTPSPQAAGSDNHDEL</sequence>
<keyword evidence="2" id="KW-1185">Reference proteome</keyword>
<gene>
    <name evidence="1" type="ORF">ACA1_383500</name>
</gene>
<evidence type="ECO:0000313" key="2">
    <source>
        <dbReference type="Proteomes" id="UP000011083"/>
    </source>
</evidence>
<evidence type="ECO:0000313" key="1">
    <source>
        <dbReference type="EMBL" id="ELR16819.1"/>
    </source>
</evidence>
<dbReference type="Proteomes" id="UP000011083">
    <property type="component" value="Unassembled WGS sequence"/>
</dbReference>
<dbReference type="RefSeq" id="XP_004338832.1">
    <property type="nucleotide sequence ID" value="XM_004338784.1"/>
</dbReference>
<accession>L8GUF0</accession>
<name>L8GUF0_ACACF</name>
<reference evidence="1 2" key="1">
    <citation type="journal article" date="2013" name="Genome Biol.">
        <title>Genome of Acanthamoeba castellanii highlights extensive lateral gene transfer and early evolution of tyrosine kinase signaling.</title>
        <authorList>
            <person name="Clarke M."/>
            <person name="Lohan A.J."/>
            <person name="Liu B."/>
            <person name="Lagkouvardos I."/>
            <person name="Roy S."/>
            <person name="Zafar N."/>
            <person name="Bertelli C."/>
            <person name="Schilde C."/>
            <person name="Kianianmomeni A."/>
            <person name="Burglin T.R."/>
            <person name="Frech C."/>
            <person name="Turcotte B."/>
            <person name="Kopec K.O."/>
            <person name="Synnott J.M."/>
            <person name="Choo C."/>
            <person name="Paponov I."/>
            <person name="Finkler A."/>
            <person name="Soon Heng Tan C."/>
            <person name="Hutchins A.P."/>
            <person name="Weinmeier T."/>
            <person name="Rattei T."/>
            <person name="Chu J.S."/>
            <person name="Gimenez G."/>
            <person name="Irimia M."/>
            <person name="Rigden D.J."/>
            <person name="Fitzpatrick D.A."/>
            <person name="Lorenzo-Morales J."/>
            <person name="Bateman A."/>
            <person name="Chiu C.H."/>
            <person name="Tang P."/>
            <person name="Hegemann P."/>
            <person name="Fromm H."/>
            <person name="Raoult D."/>
            <person name="Greub G."/>
            <person name="Miranda-Saavedra D."/>
            <person name="Chen N."/>
            <person name="Nash P."/>
            <person name="Ginger M.L."/>
            <person name="Horn M."/>
            <person name="Schaap P."/>
            <person name="Caler L."/>
            <person name="Loftus B."/>
        </authorList>
    </citation>
    <scope>NUCLEOTIDE SEQUENCE [LARGE SCALE GENOMIC DNA]</scope>
    <source>
        <strain evidence="1 2">Neff</strain>
    </source>
</reference>
<protein>
    <submittedName>
        <fullName evidence="1">Uncharacterized protein</fullName>
    </submittedName>
</protein>
<proteinExistence type="predicted"/>
<dbReference type="SUPFAM" id="SSF54427">
    <property type="entry name" value="NTF2-like"/>
    <property type="match status" value="1"/>
</dbReference>